<proteinExistence type="predicted"/>
<dbReference type="AlphaFoldDB" id="A0A2M7PPH8"/>
<evidence type="ECO:0008006" key="3">
    <source>
        <dbReference type="Google" id="ProtNLM"/>
    </source>
</evidence>
<dbReference type="RefSeq" id="WP_406607882.1">
    <property type="nucleotide sequence ID" value="NZ_PFKO01000263.1"/>
</dbReference>
<sequence length="100" mass="11321">MDNYLDLDTLVSRTFKIKGKEIIFNLPPLTKLKPLIELENKTTTMNDPEELIKAIKEVITKIIPEIPPEIFDGLNSIQLKAMIKFIVGVNNADIALSKKK</sequence>
<comment type="caution">
    <text evidence="1">The sequence shown here is derived from an EMBL/GenBank/DDBJ whole genome shotgun (WGS) entry which is preliminary data.</text>
</comment>
<dbReference type="Proteomes" id="UP000230646">
    <property type="component" value="Unassembled WGS sequence"/>
</dbReference>
<protein>
    <recommendedName>
        <fullName evidence="3">Phage tail assembly protein</fullName>
    </recommendedName>
</protein>
<evidence type="ECO:0000313" key="1">
    <source>
        <dbReference type="EMBL" id="PIY32076.1"/>
    </source>
</evidence>
<organism evidence="1 2">
    <name type="scientific">Candidatus Infernicultor aquiphilus</name>
    <dbReference type="NCBI Taxonomy" id="1805029"/>
    <lineage>
        <taxon>Bacteria</taxon>
        <taxon>Pseudomonadati</taxon>
        <taxon>Atribacterota</taxon>
        <taxon>Candidatus Phoenicimicrobiia</taxon>
        <taxon>Candidatus Pheonicimicrobiales</taxon>
        <taxon>Candidatus Phoenicimicrobiaceae</taxon>
        <taxon>Candidatus Infernicultor</taxon>
    </lineage>
</organism>
<accession>A0A2M7PPH8</accession>
<dbReference type="SUPFAM" id="SSF52283">
    <property type="entry name" value="Formate/glycerate dehydrogenase catalytic domain-like"/>
    <property type="match status" value="1"/>
</dbReference>
<dbReference type="EMBL" id="PFKO01000263">
    <property type="protein sequence ID" value="PIY32076.1"/>
    <property type="molecule type" value="Genomic_DNA"/>
</dbReference>
<reference evidence="1 2" key="1">
    <citation type="submission" date="2017-09" db="EMBL/GenBank/DDBJ databases">
        <title>Depth-based differentiation of microbial function through sediment-hosted aquifers and enrichment of novel symbionts in the deep terrestrial subsurface.</title>
        <authorList>
            <person name="Probst A.J."/>
            <person name="Ladd B."/>
            <person name="Jarett J.K."/>
            <person name="Geller-Mcgrath D.E."/>
            <person name="Sieber C.M."/>
            <person name="Emerson J.B."/>
            <person name="Anantharaman K."/>
            <person name="Thomas B.C."/>
            <person name="Malmstrom R."/>
            <person name="Stieglmeier M."/>
            <person name="Klingl A."/>
            <person name="Woyke T."/>
            <person name="Ryan C.M."/>
            <person name="Banfield J.F."/>
        </authorList>
    </citation>
    <scope>NUCLEOTIDE SEQUENCE [LARGE SCALE GENOMIC DNA]</scope>
    <source>
        <strain evidence="1">CG_4_10_14_3_um_filter_34_13</strain>
    </source>
</reference>
<evidence type="ECO:0000313" key="2">
    <source>
        <dbReference type="Proteomes" id="UP000230646"/>
    </source>
</evidence>
<gene>
    <name evidence="1" type="ORF">COZ07_06980</name>
</gene>
<name>A0A2M7PPH8_9BACT</name>